<dbReference type="AlphaFoldDB" id="A0A6M6JLM3"/>
<keyword evidence="8" id="KW-1185">Reference proteome</keyword>
<evidence type="ECO:0000256" key="4">
    <source>
        <dbReference type="ARBA" id="ARBA00022833"/>
    </source>
</evidence>
<dbReference type="EMBL" id="CP053564">
    <property type="protein sequence ID" value="QJY48103.1"/>
    <property type="molecule type" value="Genomic_DNA"/>
</dbReference>
<name>A0A6M6JLM3_9PSEU</name>
<keyword evidence="2" id="KW-0479">Metal-binding</keyword>
<dbReference type="CDD" id="cd16277">
    <property type="entry name" value="metallo-hydrolase-like_MBL-fold"/>
    <property type="match status" value="1"/>
</dbReference>
<dbReference type="PANTHER" id="PTHR42978:SF6">
    <property type="entry name" value="QUORUM-QUENCHING LACTONASE YTNP-RELATED"/>
    <property type="match status" value="1"/>
</dbReference>
<evidence type="ECO:0000313" key="7">
    <source>
        <dbReference type="EMBL" id="QJY48103.1"/>
    </source>
</evidence>
<feature type="domain" description="Metallo-beta-lactamase" evidence="6">
    <location>
        <begin position="70"/>
        <end position="281"/>
    </location>
</feature>
<keyword evidence="3 7" id="KW-0378">Hydrolase</keyword>
<evidence type="ECO:0000313" key="8">
    <source>
        <dbReference type="Proteomes" id="UP000505377"/>
    </source>
</evidence>
<gene>
    <name evidence="7" type="ORF">HOP40_21785</name>
</gene>
<feature type="region of interest" description="Disordered" evidence="5">
    <location>
        <begin position="304"/>
        <end position="329"/>
    </location>
</feature>
<organism evidence="7 8">
    <name type="scientific">Pseudonocardia broussonetiae</name>
    <dbReference type="NCBI Taxonomy" id="2736640"/>
    <lineage>
        <taxon>Bacteria</taxon>
        <taxon>Bacillati</taxon>
        <taxon>Actinomycetota</taxon>
        <taxon>Actinomycetes</taxon>
        <taxon>Pseudonocardiales</taxon>
        <taxon>Pseudonocardiaceae</taxon>
        <taxon>Pseudonocardia</taxon>
    </lineage>
</organism>
<accession>A0A6M6JLM3</accession>
<proteinExistence type="inferred from homology"/>
<evidence type="ECO:0000256" key="3">
    <source>
        <dbReference type="ARBA" id="ARBA00022801"/>
    </source>
</evidence>
<evidence type="ECO:0000256" key="2">
    <source>
        <dbReference type="ARBA" id="ARBA00022723"/>
    </source>
</evidence>
<dbReference type="SUPFAM" id="SSF56281">
    <property type="entry name" value="Metallo-hydrolase/oxidoreductase"/>
    <property type="match status" value="1"/>
</dbReference>
<evidence type="ECO:0000256" key="5">
    <source>
        <dbReference type="SAM" id="MobiDB-lite"/>
    </source>
</evidence>
<sequence>MTHPVRAHGRGAGTPERRFRVGDVTVTPLVQFHYRVHPRRFFGDLDPASLDPGAWYRQPPYCDDGFLVIDMGGFLVRTPTRTVLVDVGVGNGKTRPNPCFDHRDDDWFGALERAGATADEVDTVVFTHLHVDHVGFATRSDGSAWVPAFPSARYLTTAAELDYWTGASAGGFRDVLGGYVDDSVLPLRAAGVLDLVEPDLRICDELRLLPAAGHTPGNVCVEVESGGQQAVFAGDMVHHALQLAFPWRSTDFCVHAADAGEARQRLLRDIADRDVLLFPAHFPDSAPGRVVTDPAGGYRYEVVEGEPVRPPTATATATATGSHRDEEER</sequence>
<evidence type="ECO:0000256" key="1">
    <source>
        <dbReference type="ARBA" id="ARBA00007749"/>
    </source>
</evidence>
<dbReference type="KEGG" id="pbro:HOP40_21785"/>
<dbReference type="Proteomes" id="UP000505377">
    <property type="component" value="Chromosome"/>
</dbReference>
<dbReference type="RefSeq" id="WP_172161461.1">
    <property type="nucleotide sequence ID" value="NZ_CP053564.1"/>
</dbReference>
<evidence type="ECO:0000259" key="6">
    <source>
        <dbReference type="SMART" id="SM00849"/>
    </source>
</evidence>
<reference evidence="7 8" key="1">
    <citation type="submission" date="2020-05" db="EMBL/GenBank/DDBJ databases">
        <authorList>
            <person name="Mo P."/>
        </authorList>
    </citation>
    <scope>NUCLEOTIDE SEQUENCE [LARGE SCALE GENOMIC DNA]</scope>
    <source>
        <strain evidence="7 8">Gen01</strain>
    </source>
</reference>
<keyword evidence="4" id="KW-0862">Zinc</keyword>
<dbReference type="PANTHER" id="PTHR42978">
    <property type="entry name" value="QUORUM-QUENCHING LACTONASE YTNP-RELATED-RELATED"/>
    <property type="match status" value="1"/>
</dbReference>
<protein>
    <submittedName>
        <fullName evidence="7">MBL fold metallo-hydrolase</fullName>
    </submittedName>
</protein>
<dbReference type="InterPro" id="IPR051013">
    <property type="entry name" value="MBL_superfamily_lactonases"/>
</dbReference>
<comment type="similarity">
    <text evidence="1">Belongs to the metallo-beta-lactamase superfamily.</text>
</comment>
<dbReference type="InterPro" id="IPR036866">
    <property type="entry name" value="RibonucZ/Hydroxyglut_hydro"/>
</dbReference>
<dbReference type="Pfam" id="PF00753">
    <property type="entry name" value="Lactamase_B"/>
    <property type="match status" value="1"/>
</dbReference>
<dbReference type="GO" id="GO:0046872">
    <property type="term" value="F:metal ion binding"/>
    <property type="evidence" value="ECO:0007669"/>
    <property type="project" value="UniProtKB-KW"/>
</dbReference>
<dbReference type="SMART" id="SM00849">
    <property type="entry name" value="Lactamase_B"/>
    <property type="match status" value="1"/>
</dbReference>
<dbReference type="InterPro" id="IPR001279">
    <property type="entry name" value="Metallo-B-lactamas"/>
</dbReference>
<dbReference type="GO" id="GO:0016787">
    <property type="term" value="F:hydrolase activity"/>
    <property type="evidence" value="ECO:0007669"/>
    <property type="project" value="UniProtKB-KW"/>
</dbReference>
<dbReference type="Gene3D" id="3.60.15.10">
    <property type="entry name" value="Ribonuclease Z/Hydroxyacylglutathione hydrolase-like"/>
    <property type="match status" value="1"/>
</dbReference>